<proteinExistence type="predicted"/>
<dbReference type="AlphaFoldDB" id="A0A100XYP0"/>
<comment type="caution">
    <text evidence="1">The sequence shown here is derived from an EMBL/GenBank/DDBJ whole genome shotgun (WGS) entry which is preliminary data.</text>
</comment>
<keyword evidence="2" id="KW-1185">Reference proteome</keyword>
<evidence type="ECO:0000313" key="2">
    <source>
        <dbReference type="Proteomes" id="UP000053462"/>
    </source>
</evidence>
<dbReference type="RefSeq" id="WP_058938421.1">
    <property type="nucleotide sequence ID" value="NZ_LLYW01000013.1"/>
</dbReference>
<organism evidence="1 2">
    <name type="scientific">Thermococcus celericrescens</name>
    <dbReference type="NCBI Taxonomy" id="227598"/>
    <lineage>
        <taxon>Archaea</taxon>
        <taxon>Methanobacteriati</taxon>
        <taxon>Methanobacteriota</taxon>
        <taxon>Thermococci</taxon>
        <taxon>Thermococcales</taxon>
        <taxon>Thermococcaceae</taxon>
        <taxon>Thermococcus</taxon>
    </lineage>
</organism>
<accession>A0A100XYP0</accession>
<reference evidence="1 2" key="1">
    <citation type="submission" date="2015-10" db="EMBL/GenBank/DDBJ databases">
        <title>Draft genome sequence of Thermococcus celericrescens strain DSM 17994.</title>
        <authorList>
            <person name="Hong S.-J."/>
            <person name="Park C.-E."/>
            <person name="Shin J.-H."/>
        </authorList>
    </citation>
    <scope>NUCLEOTIDE SEQUENCE [LARGE SCALE GENOMIC DNA]</scope>
    <source>
        <strain evidence="1 2">DSM 17994</strain>
    </source>
</reference>
<dbReference type="STRING" id="227598.APY94_04065"/>
<gene>
    <name evidence="1" type="ORF">APY94_04065</name>
</gene>
<dbReference type="EMBL" id="LLYW01000013">
    <property type="protein sequence ID" value="KUH33913.1"/>
    <property type="molecule type" value="Genomic_DNA"/>
</dbReference>
<sequence length="126" mass="14707">MEGPSKELQEKYDQTFLNFLKNTGEMLISYGELEKLSEQIYGKKPDQIDLTKLFDWDELRNRIEDTDPEIIKKLAVAMFEMITISNKLQNLNNLPPEEKIDVGKRLKEIAKILEEIDKTCQKEGTQ</sequence>
<name>A0A100XYP0_9EURY</name>
<evidence type="ECO:0000313" key="1">
    <source>
        <dbReference type="EMBL" id="KUH33913.1"/>
    </source>
</evidence>
<dbReference type="Proteomes" id="UP000053462">
    <property type="component" value="Unassembled WGS sequence"/>
</dbReference>
<protein>
    <submittedName>
        <fullName evidence="1">Uncharacterized protein</fullName>
    </submittedName>
</protein>